<feature type="domain" description="HTH lacI-type" evidence="4">
    <location>
        <begin position="9"/>
        <end position="64"/>
    </location>
</feature>
<keyword evidence="6" id="KW-1185">Reference proteome</keyword>
<evidence type="ECO:0000256" key="2">
    <source>
        <dbReference type="ARBA" id="ARBA00023125"/>
    </source>
</evidence>
<evidence type="ECO:0000256" key="3">
    <source>
        <dbReference type="ARBA" id="ARBA00023163"/>
    </source>
</evidence>
<organism evidence="5 6">
    <name type="scientific">Leucobacter soli</name>
    <dbReference type="NCBI Taxonomy" id="2812850"/>
    <lineage>
        <taxon>Bacteria</taxon>
        <taxon>Bacillati</taxon>
        <taxon>Actinomycetota</taxon>
        <taxon>Actinomycetes</taxon>
        <taxon>Micrococcales</taxon>
        <taxon>Microbacteriaceae</taxon>
        <taxon>Leucobacter</taxon>
    </lineage>
</organism>
<keyword evidence="2" id="KW-0238">DNA-binding</keyword>
<keyword evidence="1" id="KW-0805">Transcription regulation</keyword>
<dbReference type="PROSITE" id="PS50932">
    <property type="entry name" value="HTH_LACI_2"/>
    <property type="match status" value="1"/>
</dbReference>
<dbReference type="GO" id="GO:0003700">
    <property type="term" value="F:DNA-binding transcription factor activity"/>
    <property type="evidence" value="ECO:0007669"/>
    <property type="project" value="TreeGrafter"/>
</dbReference>
<dbReference type="PANTHER" id="PTHR30146:SF109">
    <property type="entry name" value="HTH-TYPE TRANSCRIPTIONAL REGULATOR GALS"/>
    <property type="match status" value="1"/>
</dbReference>
<dbReference type="InterPro" id="IPR000843">
    <property type="entry name" value="HTH_LacI"/>
</dbReference>
<dbReference type="CDD" id="cd01392">
    <property type="entry name" value="HTH_LacI"/>
    <property type="match status" value="1"/>
</dbReference>
<evidence type="ECO:0000313" key="6">
    <source>
        <dbReference type="Proteomes" id="UP000693892"/>
    </source>
</evidence>
<evidence type="ECO:0000259" key="4">
    <source>
        <dbReference type="PROSITE" id="PS50932"/>
    </source>
</evidence>
<dbReference type="AlphaFoldDB" id="A0A916NPP1"/>
<gene>
    <name evidence="5" type="primary">ccpA</name>
    <name evidence="5" type="ORF">LEUCIP111803_02526</name>
</gene>
<dbReference type="InterPro" id="IPR046335">
    <property type="entry name" value="LacI/GalR-like_sensor"/>
</dbReference>
<evidence type="ECO:0000313" key="5">
    <source>
        <dbReference type="EMBL" id="CAG7622530.1"/>
    </source>
</evidence>
<keyword evidence="3" id="KW-0804">Transcription</keyword>
<dbReference type="Pfam" id="PF13377">
    <property type="entry name" value="Peripla_BP_3"/>
    <property type="match status" value="1"/>
</dbReference>
<dbReference type="RefSeq" id="WP_218116439.1">
    <property type="nucleotide sequence ID" value="NZ_CAJVAP010000047.1"/>
</dbReference>
<reference evidence="5" key="1">
    <citation type="submission" date="2021-06" db="EMBL/GenBank/DDBJ databases">
        <authorList>
            <person name="Criscuolo A."/>
        </authorList>
    </citation>
    <scope>NUCLEOTIDE SEQUENCE</scope>
    <source>
        <strain evidence="5">CIP111803</strain>
    </source>
</reference>
<dbReference type="Pfam" id="PF00356">
    <property type="entry name" value="LacI"/>
    <property type="match status" value="1"/>
</dbReference>
<protein>
    <submittedName>
        <fullName evidence="5">Catabolite control protein A</fullName>
    </submittedName>
</protein>
<evidence type="ECO:0000256" key="1">
    <source>
        <dbReference type="ARBA" id="ARBA00023015"/>
    </source>
</evidence>
<dbReference type="EMBL" id="CAJVAP010000047">
    <property type="protein sequence ID" value="CAG7622530.1"/>
    <property type="molecule type" value="Genomic_DNA"/>
</dbReference>
<dbReference type="CDD" id="cd06267">
    <property type="entry name" value="PBP1_LacI_sugar_binding-like"/>
    <property type="match status" value="1"/>
</dbReference>
<dbReference type="PANTHER" id="PTHR30146">
    <property type="entry name" value="LACI-RELATED TRANSCRIPTIONAL REPRESSOR"/>
    <property type="match status" value="1"/>
</dbReference>
<name>A0A916NPP1_9MICO</name>
<dbReference type="SMART" id="SM00354">
    <property type="entry name" value="HTH_LACI"/>
    <property type="match status" value="1"/>
</dbReference>
<comment type="caution">
    <text evidence="5">The sequence shown here is derived from an EMBL/GenBank/DDBJ whole genome shotgun (WGS) entry which is preliminary data.</text>
</comment>
<accession>A0A916NPP1</accession>
<dbReference type="Proteomes" id="UP000693892">
    <property type="component" value="Unassembled WGS sequence"/>
</dbReference>
<dbReference type="GO" id="GO:0000976">
    <property type="term" value="F:transcription cis-regulatory region binding"/>
    <property type="evidence" value="ECO:0007669"/>
    <property type="project" value="TreeGrafter"/>
</dbReference>
<proteinExistence type="predicted"/>
<sequence length="358" mass="37270">MESPATRRPTLADVARRAGASTAVVSYVVNDGPRAVAPATRERVEAAIRELGYRRNPIAGALSVGRSNLVGLLVPDTANGFFGELSRCFEAEGRRRGLMTMLGNTGYDDDGVSEHYISGFSDLRPRGIFGMSVASGTRLPADTPFVFIHSVPEGVTAPSVRFDDLAGARTAVEHLIAHGYTDIHCLAGPHSEGQHGDGPGSLREQGWRQAMTAAGLATEGRIHRSSFDRVVVEGYARDMLGAGPWPRAVFATTDEQALAVLRAATAVGARVPEDIALAGFDGIREAMLGGVRLTTVRVPMEQLAARAFDLLDTLAAPSPDPACGAGAAVGAAAAEHVVFAGELVIGDTCGCPQAGATG</sequence>